<feature type="compositionally biased region" description="Polar residues" evidence="11">
    <location>
        <begin position="53"/>
        <end position="71"/>
    </location>
</feature>
<keyword evidence="5" id="KW-0863">Zinc-finger</keyword>
<evidence type="ECO:0000256" key="7">
    <source>
        <dbReference type="ARBA" id="ARBA00023015"/>
    </source>
</evidence>
<evidence type="ECO:0000256" key="8">
    <source>
        <dbReference type="ARBA" id="ARBA00023125"/>
    </source>
</evidence>
<evidence type="ECO:0000256" key="10">
    <source>
        <dbReference type="ARBA" id="ARBA00023242"/>
    </source>
</evidence>
<evidence type="ECO:0000256" key="6">
    <source>
        <dbReference type="ARBA" id="ARBA00022833"/>
    </source>
</evidence>
<evidence type="ECO:0000256" key="1">
    <source>
        <dbReference type="ARBA" id="ARBA00004123"/>
    </source>
</evidence>
<dbReference type="GO" id="GO:0007507">
    <property type="term" value="P:heart development"/>
    <property type="evidence" value="ECO:0007669"/>
    <property type="project" value="TreeGrafter"/>
</dbReference>
<dbReference type="InterPro" id="IPR036236">
    <property type="entry name" value="Znf_C2H2_sf"/>
</dbReference>
<keyword evidence="10" id="KW-0539">Nucleus</keyword>
<accession>D5KZW3</accession>
<dbReference type="InterPro" id="IPR034731">
    <property type="entry name" value="Znf_CCHC_FOG"/>
</dbReference>
<keyword evidence="6" id="KW-0862">Zinc</keyword>
<dbReference type="GO" id="GO:0009653">
    <property type="term" value="P:anatomical structure morphogenesis"/>
    <property type="evidence" value="ECO:0007669"/>
    <property type="project" value="UniProtKB-ARBA"/>
</dbReference>
<feature type="compositionally biased region" description="Low complexity" evidence="11">
    <location>
        <begin position="1"/>
        <end position="13"/>
    </location>
</feature>
<feature type="region of interest" description="Disordered" evidence="11">
    <location>
        <begin position="47"/>
        <end position="71"/>
    </location>
</feature>
<evidence type="ECO:0000313" key="13">
    <source>
        <dbReference type="EMBL" id="ADE44111.1"/>
    </source>
</evidence>
<dbReference type="GO" id="GO:0000122">
    <property type="term" value="P:negative regulation of transcription by RNA polymerase II"/>
    <property type="evidence" value="ECO:0007669"/>
    <property type="project" value="TreeGrafter"/>
</dbReference>
<dbReference type="GO" id="GO:0045944">
    <property type="term" value="P:positive regulation of transcription by RNA polymerase II"/>
    <property type="evidence" value="ECO:0007669"/>
    <property type="project" value="TreeGrafter"/>
</dbReference>
<dbReference type="PANTHER" id="PTHR12958">
    <property type="entry name" value="FRIEND OF GATA2-RELATED"/>
    <property type="match status" value="1"/>
</dbReference>
<feature type="non-terminal residue" evidence="13">
    <location>
        <position position="344"/>
    </location>
</feature>
<feature type="region of interest" description="Disordered" evidence="11">
    <location>
        <begin position="1"/>
        <end position="20"/>
    </location>
</feature>
<feature type="compositionally biased region" description="Basic and acidic residues" evidence="11">
    <location>
        <begin position="184"/>
        <end position="194"/>
    </location>
</feature>
<dbReference type="AlphaFoldDB" id="D5KZW3"/>
<evidence type="ECO:0000256" key="11">
    <source>
        <dbReference type="SAM" id="MobiDB-lite"/>
    </source>
</evidence>
<evidence type="ECO:0000256" key="2">
    <source>
        <dbReference type="ARBA" id="ARBA00022491"/>
    </source>
</evidence>
<feature type="compositionally biased region" description="Low complexity" evidence="11">
    <location>
        <begin position="317"/>
        <end position="332"/>
    </location>
</feature>
<sequence>PSPSVASNASASNGEDSSQHADRYCFDCDIKFQTINVYRAHKKHYCNSRRSDGQTTPKSELNPNSSGAAISPQLLNRSETPNAPFIQPPESFIVLQTNPIMIIPHALIQSGRVFQGPMSVFSAGLSNSENNCYVAENGSLRVVATAAVPEVLKTPKQGPRPRTPVVTPVPIEKPPKSINNNNNEPKHVKKEGPRETTPLDLSLRKTPPSSKRQRVVDDDIEPLEVKDLSMDSRNSLTPEQIVCAPSLPNSPSMSPSPKRRLLSPRSSGSVSVPIESPIPNILPDQLNLRPMFPPELARTLEMAIKTAAANAVAKQLDNSKAPISASTSSSSPQIYVKQGSWKCK</sequence>
<feature type="region of interest" description="Disordered" evidence="11">
    <location>
        <begin position="317"/>
        <end position="344"/>
    </location>
</feature>
<dbReference type="PROSITE" id="PS51810">
    <property type="entry name" value="ZF_CCHC_FOG"/>
    <property type="match status" value="1"/>
</dbReference>
<dbReference type="GO" id="GO:0061629">
    <property type="term" value="F:RNA polymerase II-specific DNA-binding transcription factor binding"/>
    <property type="evidence" value="ECO:0007669"/>
    <property type="project" value="InterPro"/>
</dbReference>
<keyword evidence="8" id="KW-0238">DNA-binding</keyword>
<evidence type="ECO:0000256" key="3">
    <source>
        <dbReference type="ARBA" id="ARBA00022723"/>
    </source>
</evidence>
<dbReference type="GO" id="GO:0008270">
    <property type="term" value="F:zinc ion binding"/>
    <property type="evidence" value="ECO:0007669"/>
    <property type="project" value="UniProtKB-KW"/>
</dbReference>
<keyword evidence="7" id="KW-0805">Transcription regulation</keyword>
<feature type="non-terminal residue" evidence="13">
    <location>
        <position position="1"/>
    </location>
</feature>
<dbReference type="InterPro" id="IPR039746">
    <property type="entry name" value="FOG"/>
</dbReference>
<evidence type="ECO:0000259" key="12">
    <source>
        <dbReference type="PROSITE" id="PS51810"/>
    </source>
</evidence>
<organism evidence="13">
    <name type="scientific">Megaselia abdita</name>
    <name type="common">Humpbacked fly</name>
    <dbReference type="NCBI Taxonomy" id="88686"/>
    <lineage>
        <taxon>Eukaryota</taxon>
        <taxon>Metazoa</taxon>
        <taxon>Ecdysozoa</taxon>
        <taxon>Arthropoda</taxon>
        <taxon>Hexapoda</taxon>
        <taxon>Insecta</taxon>
        <taxon>Pterygota</taxon>
        <taxon>Neoptera</taxon>
        <taxon>Endopterygota</taxon>
        <taxon>Diptera</taxon>
        <taxon>Brachycera</taxon>
        <taxon>Muscomorpha</taxon>
        <taxon>Platypezoidea</taxon>
        <taxon>Phoridae</taxon>
        <taxon>Megaseliini</taxon>
        <taxon>Megaselia</taxon>
    </lineage>
</organism>
<reference evidence="13" key="1">
    <citation type="journal article" date="2010" name="Dev. Biol.">
        <title>Postgastrular zen expression is required to develop distinct amniotic and serosal epithelia in the scuttle fly Megaselia.</title>
        <authorList>
            <person name="Rafiqi A.M."/>
            <person name="Lemke S."/>
            <person name="Schmidt-Ott U."/>
        </authorList>
    </citation>
    <scope>NUCLEOTIDE SEQUENCE</scope>
</reference>
<dbReference type="SUPFAM" id="SSF57667">
    <property type="entry name" value="beta-beta-alpha zinc fingers"/>
    <property type="match status" value="1"/>
</dbReference>
<dbReference type="GO" id="GO:0003677">
    <property type="term" value="F:DNA binding"/>
    <property type="evidence" value="ECO:0007669"/>
    <property type="project" value="UniProtKB-KW"/>
</dbReference>
<dbReference type="GO" id="GO:0030154">
    <property type="term" value="P:cell differentiation"/>
    <property type="evidence" value="ECO:0007669"/>
    <property type="project" value="UniProtKB-ARBA"/>
</dbReference>
<keyword evidence="2" id="KW-0678">Repressor</keyword>
<keyword evidence="9" id="KW-0804">Transcription</keyword>
<protein>
    <submittedName>
        <fullName evidence="13">U-shaped</fullName>
    </submittedName>
</protein>
<keyword evidence="3" id="KW-0479">Metal-binding</keyword>
<feature type="region of interest" description="Disordered" evidence="11">
    <location>
        <begin position="153"/>
        <end position="271"/>
    </location>
</feature>
<dbReference type="EMBL" id="GU725004">
    <property type="protein sequence ID" value="ADE44111.1"/>
    <property type="molecule type" value="mRNA"/>
</dbReference>
<comment type="subcellular location">
    <subcellularLocation>
        <location evidence="1">Nucleus</location>
    </subcellularLocation>
</comment>
<feature type="compositionally biased region" description="Low complexity" evidence="11">
    <location>
        <begin position="245"/>
        <end position="256"/>
    </location>
</feature>
<evidence type="ECO:0000256" key="4">
    <source>
        <dbReference type="ARBA" id="ARBA00022737"/>
    </source>
</evidence>
<evidence type="ECO:0000256" key="5">
    <source>
        <dbReference type="ARBA" id="ARBA00022771"/>
    </source>
</evidence>
<feature type="domain" description="CCHC FOG-type" evidence="12">
    <location>
        <begin position="17"/>
        <end position="50"/>
    </location>
</feature>
<keyword evidence="4" id="KW-0677">Repeat</keyword>
<name>D5KZW3_MEGAB</name>
<dbReference type="PANTHER" id="PTHR12958:SF3">
    <property type="entry name" value="ZINC FINGER PROTEIN USH"/>
    <property type="match status" value="1"/>
</dbReference>
<evidence type="ECO:0000256" key="9">
    <source>
        <dbReference type="ARBA" id="ARBA00023163"/>
    </source>
</evidence>
<proteinExistence type="evidence at transcript level"/>
<dbReference type="GO" id="GO:0005634">
    <property type="term" value="C:nucleus"/>
    <property type="evidence" value="ECO:0007669"/>
    <property type="project" value="UniProtKB-SubCell"/>
</dbReference>